<dbReference type="AlphaFoldDB" id="A0A840U858"/>
<evidence type="ECO:0000259" key="2">
    <source>
        <dbReference type="Pfam" id="PF13449"/>
    </source>
</evidence>
<protein>
    <recommendedName>
        <fullName evidence="2">Phytase-like domain-containing protein</fullName>
    </recommendedName>
</protein>
<dbReference type="InterPro" id="IPR027372">
    <property type="entry name" value="Phytase-like_dom"/>
</dbReference>
<feature type="chain" id="PRO_5032641804" description="Phytase-like domain-containing protein" evidence="1">
    <location>
        <begin position="20"/>
        <end position="474"/>
    </location>
</feature>
<dbReference type="Pfam" id="PF13449">
    <property type="entry name" value="Phytase-like"/>
    <property type="match status" value="1"/>
</dbReference>
<dbReference type="SUPFAM" id="SSF63829">
    <property type="entry name" value="Calcium-dependent phosphotriesterase"/>
    <property type="match status" value="1"/>
</dbReference>
<evidence type="ECO:0000256" key="1">
    <source>
        <dbReference type="SAM" id="SignalP"/>
    </source>
</evidence>
<organism evidence="3 4">
    <name type="scientific">Marinobacter oulmenensis</name>
    <dbReference type="NCBI Taxonomy" id="643747"/>
    <lineage>
        <taxon>Bacteria</taxon>
        <taxon>Pseudomonadati</taxon>
        <taxon>Pseudomonadota</taxon>
        <taxon>Gammaproteobacteria</taxon>
        <taxon>Pseudomonadales</taxon>
        <taxon>Marinobacteraceae</taxon>
        <taxon>Marinobacter</taxon>
    </lineage>
</organism>
<feature type="signal peptide" evidence="1">
    <location>
        <begin position="1"/>
        <end position="19"/>
    </location>
</feature>
<evidence type="ECO:0000313" key="3">
    <source>
        <dbReference type="EMBL" id="MBB5321894.1"/>
    </source>
</evidence>
<dbReference type="RefSeq" id="WP_183704440.1">
    <property type="nucleotide sequence ID" value="NZ_JACHFE010000006.1"/>
</dbReference>
<evidence type="ECO:0000313" key="4">
    <source>
        <dbReference type="Proteomes" id="UP000591735"/>
    </source>
</evidence>
<gene>
    <name evidence="3" type="ORF">HNR38_002389</name>
</gene>
<feature type="domain" description="Phytase-like" evidence="2">
    <location>
        <begin position="66"/>
        <end position="440"/>
    </location>
</feature>
<keyword evidence="4" id="KW-1185">Reference proteome</keyword>
<accession>A0A840U858</accession>
<dbReference type="EMBL" id="JACHFE010000006">
    <property type="protein sequence ID" value="MBB5321894.1"/>
    <property type="molecule type" value="Genomic_DNA"/>
</dbReference>
<proteinExistence type="predicted"/>
<comment type="caution">
    <text evidence="3">The sequence shown here is derived from an EMBL/GenBank/DDBJ whole genome shotgun (WGS) entry which is preliminary data.</text>
</comment>
<reference evidence="3 4" key="1">
    <citation type="submission" date="2020-08" db="EMBL/GenBank/DDBJ databases">
        <title>Genomic Encyclopedia of Type Strains, Phase IV (KMG-IV): sequencing the most valuable type-strain genomes for metagenomic binning, comparative biology and taxonomic classification.</title>
        <authorList>
            <person name="Goeker M."/>
        </authorList>
    </citation>
    <scope>NUCLEOTIDE SEQUENCE [LARGE SCALE GENOMIC DNA]</scope>
    <source>
        <strain evidence="3 4">DSM 22359</strain>
    </source>
</reference>
<dbReference type="PANTHER" id="PTHR37957:SF1">
    <property type="entry name" value="PHYTASE-LIKE DOMAIN-CONTAINING PROTEIN"/>
    <property type="match status" value="1"/>
</dbReference>
<dbReference type="PANTHER" id="PTHR37957">
    <property type="entry name" value="BLR7070 PROTEIN"/>
    <property type="match status" value="1"/>
</dbReference>
<name>A0A840U858_9GAMM</name>
<keyword evidence="1" id="KW-0732">Signal</keyword>
<sequence length="474" mass="51201">MDKHTRILASLLASSVLLAGCSGDDDANSTASMLDSFPADGVFLPYSVLRDDLQDGKTQQTVEIRNGGFGSAMTAHPSEPTRFYALTDRGPNASFTGDYGKGKKFPTPDYTPRIGLFEVQPEGVITQVGNILLKRPDGTEITGLPNSSALGGTGETPYHADGKPILVDDSLPYDEATNPFRLDDFGLDGEGLVALSDGSFWISDEYGPHIVHFDSNGREIGRINAFGNDDRVSLNLPAEFANRRANRGMEGLAITPDESTLVGIMQSTMYNPDKGVKDLDLTRIVTVNLESGDIGQYLYRQEKSQNSNSEILALNANEFLVLERDGSFLYGGPNGEVAAAPAAQKRVYRIDLSSGTNLETVPLTVELAQDDNLGLTISGKTLEEVALEQGWGALAEAGIVPVSKSQVVDMVAEVNYPHDKMEGLWLIDNQHLGVLNDDDFATWSTGGELEQKMLDSNTVDGNRLYIIEADLLAE</sequence>
<dbReference type="PROSITE" id="PS51257">
    <property type="entry name" value="PROKAR_LIPOPROTEIN"/>
    <property type="match status" value="1"/>
</dbReference>
<dbReference type="Proteomes" id="UP000591735">
    <property type="component" value="Unassembled WGS sequence"/>
</dbReference>